<dbReference type="KEGG" id="rva:Rvan_3232"/>
<sequence length="201" mass="21630">MDLGVNDFRKIDLRKLMAVILMTLAATVSPTIGSAAAKDGGLTRESVTRFLDSFTEMRAIAITEGLQASADQDASKNPIGAVVKAVKKSRLKTEAKAIAGKHGFTDVADWADTGRAIAQAYLHLTVGPSRGVARDTLDKHKDNAMKELEKLGLLNEKQKAKLKENLDKAGEELAKEPPAQNVAIVREMKPQIEATVKLGVN</sequence>
<proteinExistence type="predicted"/>
<organism evidence="1 2">
    <name type="scientific">Rhodomicrobium vannielii (strain ATCC 17100 / DSM 162 / LMG 4299 / NCIMB 10020 / ATH 3.1.1)</name>
    <dbReference type="NCBI Taxonomy" id="648757"/>
    <lineage>
        <taxon>Bacteria</taxon>
        <taxon>Pseudomonadati</taxon>
        <taxon>Pseudomonadota</taxon>
        <taxon>Alphaproteobacteria</taxon>
        <taxon>Hyphomicrobiales</taxon>
        <taxon>Hyphomicrobiaceae</taxon>
        <taxon>Rhodomicrobium</taxon>
    </lineage>
</organism>
<dbReference type="EMBL" id="CP002292">
    <property type="protein sequence ID" value="ADP72427.1"/>
    <property type="molecule type" value="Genomic_DNA"/>
</dbReference>
<protein>
    <submittedName>
        <fullName evidence="1">Uncharacterized protein</fullName>
    </submittedName>
</protein>
<dbReference type="AlphaFoldDB" id="E3I1Q2"/>
<dbReference type="Proteomes" id="UP000001399">
    <property type="component" value="Chromosome"/>
</dbReference>
<keyword evidence="2" id="KW-1185">Reference proteome</keyword>
<accession>E3I1Q2</accession>
<gene>
    <name evidence="1" type="ordered locus">Rvan_3232</name>
</gene>
<dbReference type="HOGENOM" id="CLU_1359534_0_0_5"/>
<evidence type="ECO:0000313" key="2">
    <source>
        <dbReference type="Proteomes" id="UP000001399"/>
    </source>
</evidence>
<evidence type="ECO:0000313" key="1">
    <source>
        <dbReference type="EMBL" id="ADP72427.1"/>
    </source>
</evidence>
<reference evidence="2" key="1">
    <citation type="journal article" date="2011" name="J. Bacteriol.">
        <title>Genome sequences of eight morphologically diverse alphaproteobacteria.</title>
        <authorList>
            <consortium name="US DOE Joint Genome Institute"/>
            <person name="Brown P.J."/>
            <person name="Kysela D.T."/>
            <person name="Buechlein A."/>
            <person name="Hemmerich C."/>
            <person name="Brun Y.V."/>
        </authorList>
    </citation>
    <scope>NUCLEOTIDE SEQUENCE [LARGE SCALE GENOMIC DNA]</scope>
    <source>
        <strain evidence="2">ATCC 17100 / ATH 3.1.1 / DSM 162 / LMG 4299</strain>
    </source>
</reference>
<name>E3I1Q2_RHOVT</name>